<keyword evidence="7" id="KW-0325">Glycoprotein</keyword>
<accession>A0AAJ7U424</accession>
<evidence type="ECO:0000256" key="1">
    <source>
        <dbReference type="ARBA" id="ARBA00004479"/>
    </source>
</evidence>
<dbReference type="InterPro" id="IPR013783">
    <property type="entry name" value="Ig-like_fold"/>
</dbReference>
<dbReference type="InterPro" id="IPR003961">
    <property type="entry name" value="FN3_dom"/>
</dbReference>
<dbReference type="Gene3D" id="2.60.40.10">
    <property type="entry name" value="Immunoglobulins"/>
    <property type="match status" value="1"/>
</dbReference>
<organism evidence="11 12">
    <name type="scientific">Petromyzon marinus</name>
    <name type="common">Sea lamprey</name>
    <dbReference type="NCBI Taxonomy" id="7757"/>
    <lineage>
        <taxon>Eukaryota</taxon>
        <taxon>Metazoa</taxon>
        <taxon>Chordata</taxon>
        <taxon>Craniata</taxon>
        <taxon>Vertebrata</taxon>
        <taxon>Cyclostomata</taxon>
        <taxon>Hyperoartia</taxon>
        <taxon>Petromyzontiformes</taxon>
        <taxon>Petromyzontidae</taxon>
        <taxon>Petromyzon</taxon>
    </lineage>
</organism>
<dbReference type="RefSeq" id="XP_032827897.1">
    <property type="nucleotide sequence ID" value="XM_032972006.1"/>
</dbReference>
<dbReference type="Proteomes" id="UP001318040">
    <property type="component" value="Chromosome 47"/>
</dbReference>
<dbReference type="Pfam" id="PF09240">
    <property type="entry name" value="IL6Ra-bind"/>
    <property type="match status" value="1"/>
</dbReference>
<dbReference type="GO" id="GO:0004896">
    <property type="term" value="F:cytokine receptor activity"/>
    <property type="evidence" value="ECO:0007669"/>
    <property type="project" value="TreeGrafter"/>
</dbReference>
<name>A0AAJ7U424_PETMA</name>
<evidence type="ECO:0000313" key="12">
    <source>
        <dbReference type="RefSeq" id="XP_032827897.1"/>
    </source>
</evidence>
<dbReference type="SUPFAM" id="SSF49265">
    <property type="entry name" value="Fibronectin type III"/>
    <property type="match status" value="2"/>
</dbReference>
<keyword evidence="6 12" id="KW-0675">Receptor</keyword>
<evidence type="ECO:0000256" key="9">
    <source>
        <dbReference type="SAM" id="SignalP"/>
    </source>
</evidence>
<evidence type="ECO:0000256" key="3">
    <source>
        <dbReference type="ARBA" id="ARBA00022729"/>
    </source>
</evidence>
<evidence type="ECO:0000256" key="7">
    <source>
        <dbReference type="ARBA" id="ARBA00023180"/>
    </source>
</evidence>
<feature type="domain" description="Fibronectin type-III" evidence="10">
    <location>
        <begin position="251"/>
        <end position="350"/>
    </location>
</feature>
<dbReference type="PANTHER" id="PTHR23037:SF46">
    <property type="entry name" value="INTERLEUKIN 5 RECEPTOR SUBUNIT ALPHA"/>
    <property type="match status" value="1"/>
</dbReference>
<gene>
    <name evidence="12" type="primary">IL13RA1</name>
</gene>
<sequence length="453" mass="49717">MTLSPCCLCVILLLLGAASRCRPELDLKPPTQVRLEAYVEGIRLPVRWKPVPLQEKPAHSLLYQLRLCLPANKDARSQCEGSCVCQQKKKGRKVLGRPDQEVTVSVRSVAYDDEGTCPCPSLDSASNASAWTKPLAKPPVGEPGTAARDVSCVYRDMEALECRWSPGEKAPPGTNYSLYYAVYLDEPLLWTRCGDDERMLPGTSCVSRRIVDLNRDANSFAILVNGTLPSGEPARPSLLDITPLETISPSAPQGLRASVLNLSNMVFVWDPPNNTRLLSFIKYHARLVIPRAGAEPQVLADTLIEKRTTLDLVVDPGLPYRVSVRAIPIYFKNLSSPWSHLDYSPKSPDPGPPVSGPPMAPLVIAFGAVLAVITAISFLVWRWPRMKVQVWPDIPDPAGPLDAFLKRNIDPVKAAGCAPHVEAQDPYSLVEELDSPQLLRPLPALLQPRDPPQ</sequence>
<dbReference type="CDD" id="cd00063">
    <property type="entry name" value="FN3"/>
    <property type="match status" value="1"/>
</dbReference>
<dbReference type="KEGG" id="pmrn:116952555"/>
<evidence type="ECO:0000256" key="5">
    <source>
        <dbReference type="ARBA" id="ARBA00023136"/>
    </source>
</evidence>
<evidence type="ECO:0000313" key="11">
    <source>
        <dbReference type="Proteomes" id="UP001318040"/>
    </source>
</evidence>
<evidence type="ECO:0000256" key="4">
    <source>
        <dbReference type="ARBA" id="ARBA00022989"/>
    </source>
</evidence>
<protein>
    <submittedName>
        <fullName evidence="12">Interleukin-13 receptor subunit alpha-1</fullName>
    </submittedName>
</protein>
<keyword evidence="4 8" id="KW-1133">Transmembrane helix</keyword>
<reference evidence="12" key="1">
    <citation type="submission" date="2025-08" db="UniProtKB">
        <authorList>
            <consortium name="RefSeq"/>
        </authorList>
    </citation>
    <scope>IDENTIFICATION</scope>
    <source>
        <tissue evidence="12">Sperm</tissue>
    </source>
</reference>
<keyword evidence="11" id="KW-1185">Reference proteome</keyword>
<dbReference type="GO" id="GO:0009897">
    <property type="term" value="C:external side of plasma membrane"/>
    <property type="evidence" value="ECO:0007669"/>
    <property type="project" value="TreeGrafter"/>
</dbReference>
<evidence type="ECO:0000256" key="2">
    <source>
        <dbReference type="ARBA" id="ARBA00022692"/>
    </source>
</evidence>
<proteinExistence type="predicted"/>
<feature type="chain" id="PRO_5042525755" evidence="9">
    <location>
        <begin position="22"/>
        <end position="453"/>
    </location>
</feature>
<keyword evidence="5 8" id="KW-0472">Membrane</keyword>
<keyword evidence="3 9" id="KW-0732">Signal</keyword>
<feature type="transmembrane region" description="Helical" evidence="8">
    <location>
        <begin position="359"/>
        <end position="381"/>
    </location>
</feature>
<dbReference type="InterPro" id="IPR015321">
    <property type="entry name" value="TypeI_recpt_CBD"/>
</dbReference>
<dbReference type="PROSITE" id="PS50853">
    <property type="entry name" value="FN3"/>
    <property type="match status" value="1"/>
</dbReference>
<comment type="subcellular location">
    <subcellularLocation>
        <location evidence="1">Membrane</location>
        <topology evidence="1">Single-pass type I membrane protein</topology>
    </subcellularLocation>
</comment>
<keyword evidence="2 8" id="KW-0812">Transmembrane</keyword>
<evidence type="ECO:0000259" key="10">
    <source>
        <dbReference type="PROSITE" id="PS50853"/>
    </source>
</evidence>
<dbReference type="AlphaFoldDB" id="A0AAJ7U424"/>
<dbReference type="PANTHER" id="PTHR23037">
    <property type="entry name" value="CYTOKINE RECEPTOR"/>
    <property type="match status" value="1"/>
</dbReference>
<evidence type="ECO:0000256" key="6">
    <source>
        <dbReference type="ARBA" id="ARBA00023170"/>
    </source>
</evidence>
<dbReference type="InterPro" id="IPR036116">
    <property type="entry name" value="FN3_sf"/>
</dbReference>
<feature type="signal peptide" evidence="9">
    <location>
        <begin position="1"/>
        <end position="21"/>
    </location>
</feature>
<evidence type="ECO:0000256" key="8">
    <source>
        <dbReference type="SAM" id="Phobius"/>
    </source>
</evidence>